<keyword evidence="2" id="KW-1185">Reference proteome</keyword>
<proteinExistence type="predicted"/>
<reference evidence="1 2" key="1">
    <citation type="submission" date="2018-03" db="EMBL/GenBank/DDBJ databases">
        <title>Arenimonas caeni sp. nov., isolated from activated sludge.</title>
        <authorList>
            <person name="Liu H."/>
        </authorList>
    </citation>
    <scope>NUCLEOTIDE SEQUENCE [LARGE SCALE GENOMIC DNA]</scope>
    <source>
        <strain evidence="2">z29</strain>
    </source>
</reference>
<sequence>MAALGLIAMTPALAESDFVTGGGALSANADLDFEVIIPRFISFRVGSTGGTEDLVQFNVAAADVGVSGPVSRSNASGAPINVALRSNVGNVNLSAAGSGAGLVSGGNTIAWSQINGTSDNAANLPVPAIGAAATPLTATNGVINESANWTFTYANSALVSAGTYTGTVTYTASAP</sequence>
<comment type="caution">
    <text evidence="1">The sequence shown here is derived from an EMBL/GenBank/DDBJ whole genome shotgun (WGS) entry which is preliminary data.</text>
</comment>
<evidence type="ECO:0000313" key="2">
    <source>
        <dbReference type="Proteomes" id="UP000241736"/>
    </source>
</evidence>
<evidence type="ECO:0000313" key="1">
    <source>
        <dbReference type="EMBL" id="PRH83701.1"/>
    </source>
</evidence>
<evidence type="ECO:0008006" key="3">
    <source>
        <dbReference type="Google" id="ProtNLM"/>
    </source>
</evidence>
<dbReference type="Proteomes" id="UP000241736">
    <property type="component" value="Unassembled WGS sequence"/>
</dbReference>
<name>A0A2P6MCL6_9GAMM</name>
<organism evidence="1 2">
    <name type="scientific">Arenimonas caeni</name>
    <dbReference type="NCBI Taxonomy" id="2058085"/>
    <lineage>
        <taxon>Bacteria</taxon>
        <taxon>Pseudomonadati</taxon>
        <taxon>Pseudomonadota</taxon>
        <taxon>Gammaproteobacteria</taxon>
        <taxon>Lysobacterales</taxon>
        <taxon>Lysobacteraceae</taxon>
        <taxon>Arenimonas</taxon>
    </lineage>
</organism>
<protein>
    <recommendedName>
        <fullName evidence="3">WxL domain-containing protein</fullName>
    </recommendedName>
</protein>
<dbReference type="AlphaFoldDB" id="A0A2P6MCL6"/>
<dbReference type="EMBL" id="PVLF01000001">
    <property type="protein sequence ID" value="PRH83701.1"/>
    <property type="molecule type" value="Genomic_DNA"/>
</dbReference>
<gene>
    <name evidence="1" type="ORF">C6N40_00725</name>
</gene>
<accession>A0A2P6MCL6</accession>
<dbReference type="OrthoDB" id="8902590at2"/>